<sequence length="233" mass="24704">MTSKDIILITGANTGIGFEAVKAIIRSELPYHVLMGSRTPAKADAAIAQLKKEIPETKSTIEALQVDITDDQSIEKAVEAVKSKFGKLDVLVNNAAFVSLLLKSTSPRLIFLTSGLSTLEGSSAILVPKLATSNEPGWPKTGILAHMAYRSSKAALNMVMVAWHSLLKVDGVRTWSISPGFLATGLGGNPEMLKKAGAGDPSLGGDLIKRVIEGERDADVGKVVTQNGEVQPW</sequence>
<dbReference type="PRINTS" id="PR00081">
    <property type="entry name" value="GDHRDH"/>
</dbReference>
<evidence type="ECO:0008006" key="4">
    <source>
        <dbReference type="Google" id="ProtNLM"/>
    </source>
</evidence>
<dbReference type="EMBL" id="JAZAVK010000025">
    <property type="protein sequence ID" value="KAK7429815.1"/>
    <property type="molecule type" value="Genomic_DNA"/>
</dbReference>
<gene>
    <name evidence="2" type="ORF">QQZ08_003660</name>
</gene>
<dbReference type="Pfam" id="PF00106">
    <property type="entry name" value="adh_short"/>
    <property type="match status" value="1"/>
</dbReference>
<evidence type="ECO:0000256" key="1">
    <source>
        <dbReference type="ARBA" id="ARBA00006484"/>
    </source>
</evidence>
<dbReference type="InterPro" id="IPR002347">
    <property type="entry name" value="SDR_fam"/>
</dbReference>
<evidence type="ECO:0000313" key="3">
    <source>
        <dbReference type="Proteomes" id="UP001498421"/>
    </source>
</evidence>
<evidence type="ECO:0000313" key="2">
    <source>
        <dbReference type="EMBL" id="KAK7429815.1"/>
    </source>
</evidence>
<name>A0ABR1I9Y1_9HYPO</name>
<dbReference type="InterPro" id="IPR051468">
    <property type="entry name" value="Fungal_SecMetab_SDRs"/>
</dbReference>
<reference evidence="2 3" key="1">
    <citation type="journal article" date="2025" name="Microbiol. Resour. Announc.">
        <title>Draft genome sequences for Neonectria magnoliae and Neonectria punicea, canker pathogens of Liriodendron tulipifera and Acer saccharum in West Virginia.</title>
        <authorList>
            <person name="Petronek H.M."/>
            <person name="Kasson M.T."/>
            <person name="Metheny A.M."/>
            <person name="Stauder C.M."/>
            <person name="Lovett B."/>
            <person name="Lynch S.C."/>
            <person name="Garnas J.R."/>
            <person name="Kasson L.R."/>
            <person name="Stajich J.E."/>
        </authorList>
    </citation>
    <scope>NUCLEOTIDE SEQUENCE [LARGE SCALE GENOMIC DNA]</scope>
    <source>
        <strain evidence="2 3">NRRL 64651</strain>
    </source>
</reference>
<dbReference type="PANTHER" id="PTHR43544">
    <property type="entry name" value="SHORT-CHAIN DEHYDROGENASE/REDUCTASE"/>
    <property type="match status" value="1"/>
</dbReference>
<dbReference type="InterPro" id="IPR036291">
    <property type="entry name" value="NAD(P)-bd_dom_sf"/>
</dbReference>
<dbReference type="SUPFAM" id="SSF51735">
    <property type="entry name" value="NAD(P)-binding Rossmann-fold domains"/>
    <property type="match status" value="1"/>
</dbReference>
<accession>A0ABR1I9Y1</accession>
<proteinExistence type="inferred from homology"/>
<dbReference type="PANTHER" id="PTHR43544:SF32">
    <property type="entry name" value="CHAIN DEHYDROGENASE, PUTATIVE (AFU_ORTHOLOGUE AFUA_5G01530)-RELATED"/>
    <property type="match status" value="1"/>
</dbReference>
<organism evidence="2 3">
    <name type="scientific">Neonectria magnoliae</name>
    <dbReference type="NCBI Taxonomy" id="2732573"/>
    <lineage>
        <taxon>Eukaryota</taxon>
        <taxon>Fungi</taxon>
        <taxon>Dikarya</taxon>
        <taxon>Ascomycota</taxon>
        <taxon>Pezizomycotina</taxon>
        <taxon>Sordariomycetes</taxon>
        <taxon>Hypocreomycetidae</taxon>
        <taxon>Hypocreales</taxon>
        <taxon>Nectriaceae</taxon>
        <taxon>Neonectria</taxon>
    </lineage>
</organism>
<comment type="caution">
    <text evidence="2">The sequence shown here is derived from an EMBL/GenBank/DDBJ whole genome shotgun (WGS) entry which is preliminary data.</text>
</comment>
<comment type="similarity">
    <text evidence="1">Belongs to the short-chain dehydrogenases/reductases (SDR) family.</text>
</comment>
<keyword evidence="3" id="KW-1185">Reference proteome</keyword>
<dbReference type="Proteomes" id="UP001498421">
    <property type="component" value="Unassembled WGS sequence"/>
</dbReference>
<dbReference type="Gene3D" id="3.40.50.720">
    <property type="entry name" value="NAD(P)-binding Rossmann-like Domain"/>
    <property type="match status" value="2"/>
</dbReference>
<protein>
    <recommendedName>
        <fullName evidence="4">NAD(P)-binding protein</fullName>
    </recommendedName>
</protein>